<comment type="caution">
    <text evidence="1">The sequence shown here is derived from an EMBL/GenBank/DDBJ whole genome shotgun (WGS) entry which is preliminary data.</text>
</comment>
<proteinExistence type="predicted"/>
<dbReference type="EMBL" id="AYKW01000034">
    <property type="protein sequence ID" value="PIL27026.1"/>
    <property type="molecule type" value="Genomic_DNA"/>
</dbReference>
<evidence type="ECO:0000313" key="1">
    <source>
        <dbReference type="EMBL" id="PIL27026.1"/>
    </source>
</evidence>
<name>A0A2G8RZT2_9APHY</name>
<evidence type="ECO:0000313" key="2">
    <source>
        <dbReference type="Proteomes" id="UP000230002"/>
    </source>
</evidence>
<protein>
    <submittedName>
        <fullName evidence="1">Uncharacterized protein</fullName>
    </submittedName>
</protein>
<accession>A0A2G8RZT2</accession>
<organism evidence="1 2">
    <name type="scientific">Ganoderma sinense ZZ0214-1</name>
    <dbReference type="NCBI Taxonomy" id="1077348"/>
    <lineage>
        <taxon>Eukaryota</taxon>
        <taxon>Fungi</taxon>
        <taxon>Dikarya</taxon>
        <taxon>Basidiomycota</taxon>
        <taxon>Agaricomycotina</taxon>
        <taxon>Agaricomycetes</taxon>
        <taxon>Polyporales</taxon>
        <taxon>Polyporaceae</taxon>
        <taxon>Ganoderma</taxon>
    </lineage>
</organism>
<dbReference type="OrthoDB" id="2745769at2759"/>
<keyword evidence="2" id="KW-1185">Reference proteome</keyword>
<reference evidence="1 2" key="1">
    <citation type="journal article" date="2015" name="Sci. Rep.">
        <title>Chromosome-level genome map provides insights into diverse defense mechanisms in the medicinal fungus Ganoderma sinense.</title>
        <authorList>
            <person name="Zhu Y."/>
            <person name="Xu J."/>
            <person name="Sun C."/>
            <person name="Zhou S."/>
            <person name="Xu H."/>
            <person name="Nelson D.R."/>
            <person name="Qian J."/>
            <person name="Song J."/>
            <person name="Luo H."/>
            <person name="Xiang L."/>
            <person name="Li Y."/>
            <person name="Xu Z."/>
            <person name="Ji A."/>
            <person name="Wang L."/>
            <person name="Lu S."/>
            <person name="Hayward A."/>
            <person name="Sun W."/>
            <person name="Li X."/>
            <person name="Schwartz D.C."/>
            <person name="Wang Y."/>
            <person name="Chen S."/>
        </authorList>
    </citation>
    <scope>NUCLEOTIDE SEQUENCE [LARGE SCALE GENOMIC DNA]</scope>
    <source>
        <strain evidence="1 2">ZZ0214-1</strain>
    </source>
</reference>
<dbReference type="Proteomes" id="UP000230002">
    <property type="component" value="Unassembled WGS sequence"/>
</dbReference>
<dbReference type="AlphaFoldDB" id="A0A2G8RZT2"/>
<gene>
    <name evidence="1" type="ORF">GSI_10165</name>
</gene>
<sequence>MLMPFDTDNSVLRRLARLPLRSLAFLKYPLTVQNHTYTYVSLDTLSRSLNELEIYRSPRTDTPFLAVQKLGIRETALRTFVADATTAFPNVSHLVLRQPDMNFARGVAFNKERLEDARTHNKTQWESPQYRDAWPSVSAIWAADPSFLYQLGFARRVASVSLRMGSLVSEEYIKPVLADTSPSSLELRVDMGSFGYAETNWGRVLEGSESIRSLTLLLYPSYSLGDDNRRVGSMLKRLSAILPTLPSLTHFLIRFAPKPYEPGSELYMSWDCPPWPSQTQIDVAYDAIQNHLRILAARSTSLRWIGYEACGWGIKSWDISRSADNGSRGGSDSLAGGDDSAARQHTSTGVEIAEMGESESVAVVKSEGMNVFKDVRPILLLVF</sequence>